<evidence type="ECO:0000313" key="5">
    <source>
        <dbReference type="Proteomes" id="UP001383192"/>
    </source>
</evidence>
<dbReference type="EMBL" id="JAYKXP010000011">
    <property type="protein sequence ID" value="KAK7052840.1"/>
    <property type="molecule type" value="Genomic_DNA"/>
</dbReference>
<dbReference type="PANTHER" id="PTHR45831">
    <property type="entry name" value="LD24721P"/>
    <property type="match status" value="1"/>
</dbReference>
<protein>
    <recommendedName>
        <fullName evidence="6">TPR-like protein</fullName>
    </recommendedName>
</protein>
<dbReference type="GO" id="GO:0006620">
    <property type="term" value="P:post-translational protein targeting to endoplasmic reticulum membrane"/>
    <property type="evidence" value="ECO:0007669"/>
    <property type="project" value="TreeGrafter"/>
</dbReference>
<proteinExistence type="predicted"/>
<gene>
    <name evidence="4" type="ORF">VNI00_004159</name>
</gene>
<evidence type="ECO:0000256" key="3">
    <source>
        <dbReference type="PROSITE-ProRule" id="PRU00339"/>
    </source>
</evidence>
<dbReference type="GO" id="GO:0072380">
    <property type="term" value="C:TRC complex"/>
    <property type="evidence" value="ECO:0007669"/>
    <property type="project" value="TreeGrafter"/>
</dbReference>
<keyword evidence="1" id="KW-0677">Repeat</keyword>
<evidence type="ECO:0008006" key="6">
    <source>
        <dbReference type="Google" id="ProtNLM"/>
    </source>
</evidence>
<dbReference type="Gene3D" id="1.25.40.10">
    <property type="entry name" value="Tetratricopeptide repeat domain"/>
    <property type="match status" value="1"/>
</dbReference>
<dbReference type="InterPro" id="IPR019734">
    <property type="entry name" value="TPR_rpt"/>
</dbReference>
<dbReference type="InterPro" id="IPR047150">
    <property type="entry name" value="SGT"/>
</dbReference>
<evidence type="ECO:0000256" key="1">
    <source>
        <dbReference type="ARBA" id="ARBA00022737"/>
    </source>
</evidence>
<keyword evidence="2 3" id="KW-0802">TPR repeat</keyword>
<accession>A0AAW0DPY4</accession>
<dbReference type="PANTHER" id="PTHR45831:SF2">
    <property type="entry name" value="LD24721P"/>
    <property type="match status" value="1"/>
</dbReference>
<reference evidence="4 5" key="1">
    <citation type="submission" date="2024-01" db="EMBL/GenBank/DDBJ databases">
        <title>A draft genome for a cacao thread blight-causing isolate of Paramarasmius palmivorus.</title>
        <authorList>
            <person name="Baruah I.K."/>
            <person name="Bukari Y."/>
            <person name="Amoako-Attah I."/>
            <person name="Meinhardt L.W."/>
            <person name="Bailey B.A."/>
            <person name="Cohen S.P."/>
        </authorList>
    </citation>
    <scope>NUCLEOTIDE SEQUENCE [LARGE SCALE GENOMIC DNA]</scope>
    <source>
        <strain evidence="4 5">GH-12</strain>
    </source>
</reference>
<keyword evidence="5" id="KW-1185">Reference proteome</keyword>
<comment type="caution">
    <text evidence="4">The sequence shown here is derived from an EMBL/GenBank/DDBJ whole genome shotgun (WGS) entry which is preliminary data.</text>
</comment>
<name>A0AAW0DPY4_9AGAR</name>
<dbReference type="InterPro" id="IPR011990">
    <property type="entry name" value="TPR-like_helical_dom_sf"/>
</dbReference>
<sequence length="547" mass="62649">MAGKASRVEKLKEEGNSLFAKKDYRAAIVKYNEAINLDDRNPVLYANRAACRIGLKQYLDAASDASTATEIDPTYAKAWARLATARDGLKEPIESVHAWQKAIDNLPKDGLTEAEKKQKRQYEVSLAEARRAETHFKDKNKPFDHHKVFPVDTQTNKFPWQVADAMIPQLQQAGNYRSSAWTIAWANLQLEEANKVIMSHSALGAIQSLTNAITTDMRVFRLHHVNWFKELAVQMYMEARARNATQWIHASPEKIKKEALERLEANGWNDVRPALSCVVRSLIAYGFLDGGARHNFRSESQYIGRAIEIIKWGRKEWADIDREDRGAIFVETFLRGVQTLHMESLIKLHASESEPARKAETLEELHAEAEELIKSVESDTLPPYESDPPITIGHYDYPRGQGYAMKGYYYNEKSKVTRDKTEKAECYRKSAFLYLDAAGMFPEDDERNAYYLEVALENMMKAATPVTFILSTMEKLRTAIPKMLPLWAMSTLAMEGRDRDIAKTLEWERHFRRQLAEGRLSEEYAASYMDRECPYTPSAFKVDMDFS</sequence>
<dbReference type="SUPFAM" id="SSF48452">
    <property type="entry name" value="TPR-like"/>
    <property type="match status" value="1"/>
</dbReference>
<dbReference type="AlphaFoldDB" id="A0AAW0DPY4"/>
<dbReference type="Proteomes" id="UP001383192">
    <property type="component" value="Unassembled WGS sequence"/>
</dbReference>
<dbReference type="GO" id="GO:0016020">
    <property type="term" value="C:membrane"/>
    <property type="evidence" value="ECO:0007669"/>
    <property type="project" value="TreeGrafter"/>
</dbReference>
<evidence type="ECO:0000313" key="4">
    <source>
        <dbReference type="EMBL" id="KAK7052840.1"/>
    </source>
</evidence>
<feature type="repeat" description="TPR" evidence="3">
    <location>
        <begin position="8"/>
        <end position="41"/>
    </location>
</feature>
<organism evidence="4 5">
    <name type="scientific">Paramarasmius palmivorus</name>
    <dbReference type="NCBI Taxonomy" id="297713"/>
    <lineage>
        <taxon>Eukaryota</taxon>
        <taxon>Fungi</taxon>
        <taxon>Dikarya</taxon>
        <taxon>Basidiomycota</taxon>
        <taxon>Agaricomycotina</taxon>
        <taxon>Agaricomycetes</taxon>
        <taxon>Agaricomycetidae</taxon>
        <taxon>Agaricales</taxon>
        <taxon>Marasmiineae</taxon>
        <taxon>Marasmiaceae</taxon>
        <taxon>Paramarasmius</taxon>
    </lineage>
</organism>
<dbReference type="SMART" id="SM00028">
    <property type="entry name" value="TPR"/>
    <property type="match status" value="3"/>
</dbReference>
<evidence type="ECO:0000256" key="2">
    <source>
        <dbReference type="ARBA" id="ARBA00022803"/>
    </source>
</evidence>
<dbReference type="GO" id="GO:0060090">
    <property type="term" value="F:molecular adaptor activity"/>
    <property type="evidence" value="ECO:0007669"/>
    <property type="project" value="TreeGrafter"/>
</dbReference>
<dbReference type="PROSITE" id="PS50005">
    <property type="entry name" value="TPR"/>
    <property type="match status" value="1"/>
</dbReference>